<name>A0A7R8WCZ3_9CRUS</name>
<dbReference type="EMBL" id="OB660871">
    <property type="protein sequence ID" value="CAD7226597.1"/>
    <property type="molecule type" value="Genomic_DNA"/>
</dbReference>
<protein>
    <submittedName>
        <fullName evidence="1">Uncharacterized protein</fullName>
    </submittedName>
</protein>
<organism evidence="1">
    <name type="scientific">Cyprideis torosa</name>
    <dbReference type="NCBI Taxonomy" id="163714"/>
    <lineage>
        <taxon>Eukaryota</taxon>
        <taxon>Metazoa</taxon>
        <taxon>Ecdysozoa</taxon>
        <taxon>Arthropoda</taxon>
        <taxon>Crustacea</taxon>
        <taxon>Oligostraca</taxon>
        <taxon>Ostracoda</taxon>
        <taxon>Podocopa</taxon>
        <taxon>Podocopida</taxon>
        <taxon>Cytherocopina</taxon>
        <taxon>Cytheroidea</taxon>
        <taxon>Cytherideidae</taxon>
        <taxon>Cyprideis</taxon>
    </lineage>
</organism>
<evidence type="ECO:0000313" key="1">
    <source>
        <dbReference type="EMBL" id="CAD7226597.1"/>
    </source>
</evidence>
<sequence length="176" mass="19358">MGLFRQSTVVLILCFTSSALSFKRLSRGRGGFDGENEECGNAITILPPGLNFSGDGLNVWAVINTTETIGDDVDIELYLRMKELSRMLNEINPRIATRFNICEAIRNNRVSITSTEEGGGNVVDCPIPIGQFNVSGRLSPYAKEGLELTRAMRITYEVIATNGEGEKIACYEGVWE</sequence>
<proteinExistence type="predicted"/>
<reference evidence="1" key="1">
    <citation type="submission" date="2020-11" db="EMBL/GenBank/DDBJ databases">
        <authorList>
            <person name="Tran Van P."/>
        </authorList>
    </citation>
    <scope>NUCLEOTIDE SEQUENCE</scope>
</reference>
<dbReference type="AlphaFoldDB" id="A0A7R8WCZ3"/>
<accession>A0A7R8WCZ3</accession>
<gene>
    <name evidence="1" type="ORF">CTOB1V02_LOCUS4514</name>
</gene>